<evidence type="ECO:0000313" key="4">
    <source>
        <dbReference type="Proteomes" id="UP001379533"/>
    </source>
</evidence>
<feature type="region of interest" description="Disordered" evidence="1">
    <location>
        <begin position="1"/>
        <end position="23"/>
    </location>
</feature>
<name>A0ABZ2K7X3_9BACT</name>
<accession>A0ABZ2K7X3</accession>
<dbReference type="EMBL" id="CP089982">
    <property type="protein sequence ID" value="WXA93670.1"/>
    <property type="molecule type" value="Genomic_DNA"/>
</dbReference>
<sequence length="105" mass="11317">MSNEHELPKDSDETEVSEAELAEQERAMEALLGKSGKTGAAEDAARSEVVLRGVQRKLRERSRGKFYGDGWSTSPLRTSYGLVALVMLVILAAAYFALSPTGLSG</sequence>
<keyword evidence="2" id="KW-0472">Membrane</keyword>
<dbReference type="RefSeq" id="WP_394844270.1">
    <property type="nucleotide sequence ID" value="NZ_CP089982.1"/>
</dbReference>
<evidence type="ECO:0000313" key="3">
    <source>
        <dbReference type="EMBL" id="WXA93670.1"/>
    </source>
</evidence>
<reference evidence="3 4" key="1">
    <citation type="submission" date="2021-12" db="EMBL/GenBank/DDBJ databases">
        <title>Discovery of the Pendulisporaceae a myxobacterial family with distinct sporulation behavior and unique specialized metabolism.</title>
        <authorList>
            <person name="Garcia R."/>
            <person name="Popoff A."/>
            <person name="Bader C.D."/>
            <person name="Loehr J."/>
            <person name="Walesch S."/>
            <person name="Walt C."/>
            <person name="Boldt J."/>
            <person name="Bunk B."/>
            <person name="Haeckl F.J.F.P.J."/>
            <person name="Gunesch A.P."/>
            <person name="Birkelbach J."/>
            <person name="Nuebel U."/>
            <person name="Pietschmann T."/>
            <person name="Bach T."/>
            <person name="Mueller R."/>
        </authorList>
    </citation>
    <scope>NUCLEOTIDE SEQUENCE [LARGE SCALE GENOMIC DNA]</scope>
    <source>
        <strain evidence="3 4">MSr12523</strain>
    </source>
</reference>
<keyword evidence="2" id="KW-0812">Transmembrane</keyword>
<feature type="transmembrane region" description="Helical" evidence="2">
    <location>
        <begin position="80"/>
        <end position="98"/>
    </location>
</feature>
<dbReference type="Proteomes" id="UP001379533">
    <property type="component" value="Chromosome"/>
</dbReference>
<keyword evidence="2" id="KW-1133">Transmembrane helix</keyword>
<proteinExistence type="predicted"/>
<organism evidence="3 4">
    <name type="scientific">Pendulispora brunnea</name>
    <dbReference type="NCBI Taxonomy" id="2905690"/>
    <lineage>
        <taxon>Bacteria</taxon>
        <taxon>Pseudomonadati</taxon>
        <taxon>Myxococcota</taxon>
        <taxon>Myxococcia</taxon>
        <taxon>Myxococcales</taxon>
        <taxon>Sorangiineae</taxon>
        <taxon>Pendulisporaceae</taxon>
        <taxon>Pendulispora</taxon>
    </lineage>
</organism>
<gene>
    <name evidence="3" type="ORF">LZC95_45360</name>
</gene>
<feature type="compositionally biased region" description="Basic and acidic residues" evidence="1">
    <location>
        <begin position="1"/>
        <end position="11"/>
    </location>
</feature>
<feature type="compositionally biased region" description="Acidic residues" evidence="1">
    <location>
        <begin position="12"/>
        <end position="22"/>
    </location>
</feature>
<keyword evidence="4" id="KW-1185">Reference proteome</keyword>
<evidence type="ECO:0000256" key="1">
    <source>
        <dbReference type="SAM" id="MobiDB-lite"/>
    </source>
</evidence>
<evidence type="ECO:0000256" key="2">
    <source>
        <dbReference type="SAM" id="Phobius"/>
    </source>
</evidence>
<protein>
    <submittedName>
        <fullName evidence="3">Uncharacterized protein</fullName>
    </submittedName>
</protein>